<reference evidence="1" key="1">
    <citation type="journal article" date="2021" name="Sci. Adv.">
        <title>The American lobster genome reveals insights on longevity, neural, and immune adaptations.</title>
        <authorList>
            <person name="Polinski J.M."/>
            <person name="Zimin A.V."/>
            <person name="Clark K.F."/>
            <person name="Kohn A.B."/>
            <person name="Sadowski N."/>
            <person name="Timp W."/>
            <person name="Ptitsyn A."/>
            <person name="Khanna P."/>
            <person name="Romanova D.Y."/>
            <person name="Williams P."/>
            <person name="Greenwood S.J."/>
            <person name="Moroz L.L."/>
            <person name="Walt D.R."/>
            <person name="Bodnar A.G."/>
        </authorList>
    </citation>
    <scope>NUCLEOTIDE SEQUENCE</scope>
    <source>
        <strain evidence="1">GMGI-L3</strain>
    </source>
</reference>
<dbReference type="EMBL" id="JAHLQT010009099">
    <property type="protein sequence ID" value="KAG7173645.1"/>
    <property type="molecule type" value="Genomic_DNA"/>
</dbReference>
<dbReference type="Proteomes" id="UP000747542">
    <property type="component" value="Unassembled WGS sequence"/>
</dbReference>
<accession>A0A8J5N5B7</accession>
<evidence type="ECO:0000313" key="1">
    <source>
        <dbReference type="EMBL" id="KAG7173645.1"/>
    </source>
</evidence>
<evidence type="ECO:0000313" key="2">
    <source>
        <dbReference type="Proteomes" id="UP000747542"/>
    </source>
</evidence>
<comment type="caution">
    <text evidence="1">The sequence shown here is derived from an EMBL/GenBank/DDBJ whole genome shotgun (WGS) entry which is preliminary data.</text>
</comment>
<name>A0A8J5N5B7_HOMAM</name>
<proteinExistence type="predicted"/>
<protein>
    <submittedName>
        <fullName evidence="1">Uncharacterized protein</fullName>
    </submittedName>
</protein>
<keyword evidence="2" id="KW-1185">Reference proteome</keyword>
<dbReference type="AlphaFoldDB" id="A0A8J5N5B7"/>
<gene>
    <name evidence="1" type="ORF">Hamer_G026124</name>
</gene>
<sequence>WNIRSNLRSLREKFRQQFFILVDNLASALQGKSQGYEELYNKFGFLSDLANLSRADISKAATNLVEAYPEDVDESLNPDICLDESDKDHNQELFTFIQPMVDTFVNVITLLKIYLCVVHNSFLF</sequence>
<feature type="non-terminal residue" evidence="1">
    <location>
        <position position="124"/>
    </location>
</feature>
<organism evidence="1 2">
    <name type="scientific">Homarus americanus</name>
    <name type="common">American lobster</name>
    <dbReference type="NCBI Taxonomy" id="6706"/>
    <lineage>
        <taxon>Eukaryota</taxon>
        <taxon>Metazoa</taxon>
        <taxon>Ecdysozoa</taxon>
        <taxon>Arthropoda</taxon>
        <taxon>Crustacea</taxon>
        <taxon>Multicrustacea</taxon>
        <taxon>Malacostraca</taxon>
        <taxon>Eumalacostraca</taxon>
        <taxon>Eucarida</taxon>
        <taxon>Decapoda</taxon>
        <taxon>Pleocyemata</taxon>
        <taxon>Astacidea</taxon>
        <taxon>Nephropoidea</taxon>
        <taxon>Nephropidae</taxon>
        <taxon>Homarus</taxon>
    </lineage>
</organism>
<feature type="non-terminal residue" evidence="1">
    <location>
        <position position="1"/>
    </location>
</feature>